<evidence type="ECO:0000313" key="1">
    <source>
        <dbReference type="EMBL" id="KAJ3499675.1"/>
    </source>
</evidence>
<protein>
    <submittedName>
        <fullName evidence="1">Uncharacterized protein</fullName>
    </submittedName>
</protein>
<keyword evidence="2" id="KW-1185">Reference proteome</keyword>
<proteinExistence type="predicted"/>
<accession>A0ACC1R7C5</accession>
<evidence type="ECO:0000313" key="2">
    <source>
        <dbReference type="Proteomes" id="UP001148737"/>
    </source>
</evidence>
<gene>
    <name evidence="1" type="ORF">NLG97_g146</name>
</gene>
<sequence length="237" mass="27086">MMEQPVGPLVSTEPAQFPTGVELHGQYTGLRRLDPSHSASFFKHLGGEENFWRWTYMMSSGFPTMEDCIQSIQQWAEKSDPFFYSVFDGKLSDPTSEPVGMMSFMAAVPDHRRIEIGSVILGGKLVKSRQATESFYLFIKHAIEDLGYQRVEWKANHLNAPSLAAATRLGFTFEGIFRKHMVIKGRRRDTAWYSITDDEWPAIKAGFELWLDKDNFDDSGKQKRTLQQCRMPTEQGS</sequence>
<comment type="caution">
    <text evidence="1">The sequence shown here is derived from an EMBL/GenBank/DDBJ whole genome shotgun (WGS) entry which is preliminary data.</text>
</comment>
<organism evidence="1 2">
    <name type="scientific">Lecanicillium saksenae</name>
    <dbReference type="NCBI Taxonomy" id="468837"/>
    <lineage>
        <taxon>Eukaryota</taxon>
        <taxon>Fungi</taxon>
        <taxon>Dikarya</taxon>
        <taxon>Ascomycota</taxon>
        <taxon>Pezizomycotina</taxon>
        <taxon>Sordariomycetes</taxon>
        <taxon>Hypocreomycetidae</taxon>
        <taxon>Hypocreales</taxon>
        <taxon>Cordycipitaceae</taxon>
        <taxon>Lecanicillium</taxon>
    </lineage>
</organism>
<dbReference type="Proteomes" id="UP001148737">
    <property type="component" value="Unassembled WGS sequence"/>
</dbReference>
<dbReference type="EMBL" id="JANAKD010000004">
    <property type="protein sequence ID" value="KAJ3499675.1"/>
    <property type="molecule type" value="Genomic_DNA"/>
</dbReference>
<name>A0ACC1R7C5_9HYPO</name>
<reference evidence="1" key="1">
    <citation type="submission" date="2022-07" db="EMBL/GenBank/DDBJ databases">
        <title>Genome Sequence of Lecanicillium saksenae.</title>
        <authorList>
            <person name="Buettner E."/>
        </authorList>
    </citation>
    <scope>NUCLEOTIDE SEQUENCE</scope>
    <source>
        <strain evidence="1">VT-O1</strain>
    </source>
</reference>